<name>A0A7X3LVU3_9HYPH</name>
<dbReference type="SMART" id="SM00849">
    <property type="entry name" value="Lactamase_B"/>
    <property type="match status" value="1"/>
</dbReference>
<dbReference type="PANTHER" id="PTHR23131">
    <property type="entry name" value="ENDORIBONUCLEASE LACTB2"/>
    <property type="match status" value="1"/>
</dbReference>
<reference evidence="2 3" key="1">
    <citation type="submission" date="2019-12" db="EMBL/GenBank/DDBJ databases">
        <authorList>
            <person name="Li M."/>
        </authorList>
    </citation>
    <scope>NUCLEOTIDE SEQUENCE [LARGE SCALE GENOMIC DNA]</scope>
    <source>
        <strain evidence="2 3">GBMRC 2046</strain>
    </source>
</reference>
<dbReference type="CDD" id="cd16278">
    <property type="entry name" value="metallo-hydrolase-like_MBL-fold"/>
    <property type="match status" value="1"/>
</dbReference>
<dbReference type="RefSeq" id="WP_160776227.1">
    <property type="nucleotide sequence ID" value="NZ_WUMV01000006.1"/>
</dbReference>
<accession>A0A7X3LVU3</accession>
<dbReference type="PANTHER" id="PTHR23131:SF0">
    <property type="entry name" value="ENDORIBONUCLEASE LACTB2"/>
    <property type="match status" value="1"/>
</dbReference>
<dbReference type="InterPro" id="IPR001279">
    <property type="entry name" value="Metallo-B-lactamas"/>
</dbReference>
<dbReference type="InterPro" id="IPR036388">
    <property type="entry name" value="WH-like_DNA-bd_sf"/>
</dbReference>
<dbReference type="EMBL" id="WUMV01000006">
    <property type="protein sequence ID" value="MXN65992.1"/>
    <property type="molecule type" value="Genomic_DNA"/>
</dbReference>
<comment type="caution">
    <text evidence="2">The sequence shown here is derived from an EMBL/GenBank/DDBJ whole genome shotgun (WGS) entry which is preliminary data.</text>
</comment>
<organism evidence="2 3">
    <name type="scientific">Stappia sediminis</name>
    <dbReference type="NCBI Taxonomy" id="2692190"/>
    <lineage>
        <taxon>Bacteria</taxon>
        <taxon>Pseudomonadati</taxon>
        <taxon>Pseudomonadota</taxon>
        <taxon>Alphaproteobacteria</taxon>
        <taxon>Hyphomicrobiales</taxon>
        <taxon>Stappiaceae</taxon>
        <taxon>Stappia</taxon>
    </lineage>
</organism>
<dbReference type="Proteomes" id="UP000433101">
    <property type="component" value="Unassembled WGS sequence"/>
</dbReference>
<keyword evidence="3" id="KW-1185">Reference proteome</keyword>
<dbReference type="AlphaFoldDB" id="A0A7X3LVU3"/>
<protein>
    <submittedName>
        <fullName evidence="2">MBL fold metallo-hydrolase</fullName>
    </submittedName>
</protein>
<keyword evidence="2" id="KW-0378">Hydrolase</keyword>
<evidence type="ECO:0000313" key="2">
    <source>
        <dbReference type="EMBL" id="MXN65992.1"/>
    </source>
</evidence>
<evidence type="ECO:0000259" key="1">
    <source>
        <dbReference type="SMART" id="SM00849"/>
    </source>
</evidence>
<evidence type="ECO:0000313" key="3">
    <source>
        <dbReference type="Proteomes" id="UP000433101"/>
    </source>
</evidence>
<dbReference type="InterPro" id="IPR050662">
    <property type="entry name" value="Sec-metab_biosynth-thioest"/>
</dbReference>
<dbReference type="InterPro" id="IPR036866">
    <property type="entry name" value="RibonucZ/Hydroxyglut_hydro"/>
</dbReference>
<dbReference type="Gene3D" id="1.10.10.10">
    <property type="entry name" value="Winged helix-like DNA-binding domain superfamily/Winged helix DNA-binding domain"/>
    <property type="match status" value="1"/>
</dbReference>
<dbReference type="InterPro" id="IPR041516">
    <property type="entry name" value="LACTB2_WH"/>
</dbReference>
<feature type="domain" description="Metallo-beta-lactamase" evidence="1">
    <location>
        <begin position="39"/>
        <end position="215"/>
    </location>
</feature>
<sequence>MSDLVHERDFDPRHGEAVGLSDAVRRITARNPSPFTFHGTNTYLVGRSRIAVIDPGPEDEAHVSDILAAAGQASIEAILVSHTHRDHSPAARLLKALTGAPILGCTPHRAARALLEGEINPLDASSDSEHSPDRAMKDGDTIAVDGFTLTAIETPGHTANHLCFALDEGNVLFSADHVMAWSTSIVAPPDGSMRDYMASLGKLMERDERIYYPGHGGPVNQPQRYLRGLKAHRHQREAAILRRLAAGDRYIPEMVEKIYASVDKRLHKAAALSVLAQMEALVEEGKVATDGPVAIGAQYRLV</sequence>
<dbReference type="GO" id="GO:0016787">
    <property type="term" value="F:hydrolase activity"/>
    <property type="evidence" value="ECO:0007669"/>
    <property type="project" value="UniProtKB-KW"/>
</dbReference>
<dbReference type="Pfam" id="PF00753">
    <property type="entry name" value="Lactamase_B"/>
    <property type="match status" value="1"/>
</dbReference>
<gene>
    <name evidence="2" type="ORF">GR183_13850</name>
</gene>
<dbReference type="Gene3D" id="3.60.15.10">
    <property type="entry name" value="Ribonuclease Z/Hydroxyacylglutathione hydrolase-like"/>
    <property type="match status" value="1"/>
</dbReference>
<dbReference type="Pfam" id="PF17778">
    <property type="entry name" value="WHD_BLACT"/>
    <property type="match status" value="1"/>
</dbReference>
<dbReference type="SUPFAM" id="SSF56281">
    <property type="entry name" value="Metallo-hydrolase/oxidoreductase"/>
    <property type="match status" value="1"/>
</dbReference>
<proteinExistence type="predicted"/>